<accession>A0A386HPP5</accession>
<dbReference type="RefSeq" id="WP_119987257.1">
    <property type="nucleotide sequence ID" value="NZ_CP032489.1"/>
</dbReference>
<dbReference type="InterPro" id="IPR036388">
    <property type="entry name" value="WH-like_DNA-bd_sf"/>
</dbReference>
<sequence>MEANKKRSDCPLGISLDVFGDKWSLLIIRDLMFDNKCTYNDFLKSEEGIATNILASRLKALEENGVIEKSAHPTSKAKNLYSLTSKGIDLLPVIMEVYIWSEKYYEMPTDLKATIKEAKKDKDKFVKQVTKELKIKMTGKKSSS</sequence>
<evidence type="ECO:0000313" key="6">
    <source>
        <dbReference type="Proteomes" id="UP000266118"/>
    </source>
</evidence>
<keyword evidence="2" id="KW-0238">DNA-binding</keyword>
<dbReference type="Gene3D" id="1.10.10.10">
    <property type="entry name" value="Winged helix-like DNA-binding domain superfamily/Winged helix DNA-binding domain"/>
    <property type="match status" value="1"/>
</dbReference>
<evidence type="ECO:0000256" key="3">
    <source>
        <dbReference type="ARBA" id="ARBA00023163"/>
    </source>
</evidence>
<dbReference type="PANTHER" id="PTHR33204">
    <property type="entry name" value="TRANSCRIPTIONAL REGULATOR, MARR FAMILY"/>
    <property type="match status" value="1"/>
</dbReference>
<evidence type="ECO:0000256" key="2">
    <source>
        <dbReference type="ARBA" id="ARBA00023125"/>
    </source>
</evidence>
<dbReference type="Pfam" id="PF01638">
    <property type="entry name" value="HxlR"/>
    <property type="match status" value="1"/>
</dbReference>
<dbReference type="KEGG" id="ark:D6B99_09095"/>
<dbReference type="PROSITE" id="PS51118">
    <property type="entry name" value="HTH_HXLR"/>
    <property type="match status" value="1"/>
</dbReference>
<protein>
    <submittedName>
        <fullName evidence="5">Transcriptional regulator</fullName>
    </submittedName>
</protein>
<dbReference type="SUPFAM" id="SSF46785">
    <property type="entry name" value="Winged helix' DNA-binding domain"/>
    <property type="match status" value="1"/>
</dbReference>
<dbReference type="InterPro" id="IPR036390">
    <property type="entry name" value="WH_DNA-bd_sf"/>
</dbReference>
<proteinExistence type="predicted"/>
<evidence type="ECO:0000256" key="1">
    <source>
        <dbReference type="ARBA" id="ARBA00023015"/>
    </source>
</evidence>
<dbReference type="GO" id="GO:0003677">
    <property type="term" value="F:DNA binding"/>
    <property type="evidence" value="ECO:0007669"/>
    <property type="project" value="UniProtKB-KW"/>
</dbReference>
<dbReference type="AlphaFoldDB" id="A0A386HPP5"/>
<evidence type="ECO:0000259" key="4">
    <source>
        <dbReference type="PROSITE" id="PS51118"/>
    </source>
</evidence>
<dbReference type="OrthoDB" id="9791143at2"/>
<dbReference type="InterPro" id="IPR002577">
    <property type="entry name" value="HTH_HxlR"/>
</dbReference>
<keyword evidence="3" id="KW-0804">Transcription</keyword>
<gene>
    <name evidence="5" type="ORF">D6B99_09095</name>
</gene>
<reference evidence="5 6" key="1">
    <citation type="submission" date="2018-09" db="EMBL/GenBank/DDBJ databases">
        <title>Arachidicoccus sp. nov., a bacterium isolated from soil.</title>
        <authorList>
            <person name="Weon H.-Y."/>
            <person name="Kwon S.-W."/>
            <person name="Lee S.A."/>
        </authorList>
    </citation>
    <scope>NUCLEOTIDE SEQUENCE [LARGE SCALE GENOMIC DNA]</scope>
    <source>
        <strain evidence="5 6">KIS59-12</strain>
    </source>
</reference>
<dbReference type="EMBL" id="CP032489">
    <property type="protein sequence ID" value="AYD47733.1"/>
    <property type="molecule type" value="Genomic_DNA"/>
</dbReference>
<evidence type="ECO:0000313" key="5">
    <source>
        <dbReference type="EMBL" id="AYD47733.1"/>
    </source>
</evidence>
<dbReference type="PANTHER" id="PTHR33204:SF18">
    <property type="entry name" value="TRANSCRIPTIONAL REGULATORY PROTEIN"/>
    <property type="match status" value="1"/>
</dbReference>
<feature type="domain" description="HTH hxlR-type" evidence="4">
    <location>
        <begin position="10"/>
        <end position="109"/>
    </location>
</feature>
<name>A0A386HPP5_9BACT</name>
<organism evidence="5 6">
    <name type="scientific">Arachidicoccus soli</name>
    <dbReference type="NCBI Taxonomy" id="2341117"/>
    <lineage>
        <taxon>Bacteria</taxon>
        <taxon>Pseudomonadati</taxon>
        <taxon>Bacteroidota</taxon>
        <taxon>Chitinophagia</taxon>
        <taxon>Chitinophagales</taxon>
        <taxon>Chitinophagaceae</taxon>
        <taxon>Arachidicoccus</taxon>
    </lineage>
</organism>
<dbReference type="Proteomes" id="UP000266118">
    <property type="component" value="Chromosome"/>
</dbReference>
<keyword evidence="1" id="KW-0805">Transcription regulation</keyword>
<keyword evidence="6" id="KW-1185">Reference proteome</keyword>